<evidence type="ECO:0000313" key="2">
    <source>
        <dbReference type="EMBL" id="PZQ55556.1"/>
    </source>
</evidence>
<accession>A0A2W5NQ65</accession>
<dbReference type="AlphaFoldDB" id="A0A2W5NQ65"/>
<feature type="signal peptide" evidence="1">
    <location>
        <begin position="1"/>
        <end position="25"/>
    </location>
</feature>
<feature type="chain" id="PRO_5016032708" evidence="1">
    <location>
        <begin position="26"/>
        <end position="92"/>
    </location>
</feature>
<evidence type="ECO:0000313" key="3">
    <source>
        <dbReference type="Proteomes" id="UP000249082"/>
    </source>
</evidence>
<reference evidence="2 3" key="1">
    <citation type="submission" date="2017-08" db="EMBL/GenBank/DDBJ databases">
        <title>Infants hospitalized years apart are colonized by the same room-sourced microbial strains.</title>
        <authorList>
            <person name="Brooks B."/>
            <person name="Olm M.R."/>
            <person name="Firek B.A."/>
            <person name="Baker R."/>
            <person name="Thomas B.C."/>
            <person name="Morowitz M.J."/>
            <person name="Banfield J.F."/>
        </authorList>
    </citation>
    <scope>NUCLEOTIDE SEQUENCE [LARGE SCALE GENOMIC DNA]</scope>
    <source>
        <strain evidence="2">S2_005_002_R2_33</strain>
    </source>
</reference>
<comment type="caution">
    <text evidence="2">The sequence shown here is derived from an EMBL/GenBank/DDBJ whole genome shotgun (WGS) entry which is preliminary data.</text>
</comment>
<sequence length="92" mass="9491">MANRLLLTLLALLTGLAAQIGPADARASQVSSLQVVLTEAAVAAKAPRAPVALAQLPEPGLRNTRRHAPPLAAAPVSRVFPAVLTGIDRARE</sequence>
<dbReference type="Proteomes" id="UP000249082">
    <property type="component" value="Unassembled WGS sequence"/>
</dbReference>
<organism evidence="2 3">
    <name type="scientific">Novosphingobium pentaromativorans</name>
    <dbReference type="NCBI Taxonomy" id="205844"/>
    <lineage>
        <taxon>Bacteria</taxon>
        <taxon>Pseudomonadati</taxon>
        <taxon>Pseudomonadota</taxon>
        <taxon>Alphaproteobacteria</taxon>
        <taxon>Sphingomonadales</taxon>
        <taxon>Sphingomonadaceae</taxon>
        <taxon>Novosphingobium</taxon>
    </lineage>
</organism>
<protein>
    <submittedName>
        <fullName evidence="2">Uncharacterized protein</fullName>
    </submittedName>
</protein>
<proteinExistence type="predicted"/>
<dbReference type="EMBL" id="QFPX01000006">
    <property type="protein sequence ID" value="PZQ55556.1"/>
    <property type="molecule type" value="Genomic_DNA"/>
</dbReference>
<evidence type="ECO:0000256" key="1">
    <source>
        <dbReference type="SAM" id="SignalP"/>
    </source>
</evidence>
<keyword evidence="1" id="KW-0732">Signal</keyword>
<name>A0A2W5NQ65_9SPHN</name>
<gene>
    <name evidence="2" type="ORF">DI555_09640</name>
</gene>